<name>A0A919KGV9_9XANT</name>
<accession>A0A919KGV9</accession>
<dbReference type="Proteomes" id="UP000623958">
    <property type="component" value="Unassembled WGS sequence"/>
</dbReference>
<gene>
    <name evidence="2" type="ORF">GCM10009090_05890</name>
</gene>
<protein>
    <recommendedName>
        <fullName evidence="4">DUF1439 domain-containing protein</fullName>
    </recommendedName>
</protein>
<keyword evidence="1" id="KW-0732">Signal</keyword>
<evidence type="ECO:0000256" key="1">
    <source>
        <dbReference type="SAM" id="SignalP"/>
    </source>
</evidence>
<comment type="caution">
    <text evidence="2">The sequence shown here is derived from an EMBL/GenBank/DDBJ whole genome shotgun (WGS) entry which is preliminary data.</text>
</comment>
<evidence type="ECO:0000313" key="3">
    <source>
        <dbReference type="Proteomes" id="UP000623958"/>
    </source>
</evidence>
<keyword evidence="3" id="KW-1185">Reference proteome</keyword>
<reference evidence="2" key="1">
    <citation type="journal article" date="2014" name="Int. J. Syst. Evol. Microbiol.">
        <title>Complete genome sequence of Corynebacterium casei LMG S-19264T (=DSM 44701T), isolated from a smear-ripened cheese.</title>
        <authorList>
            <consortium name="US DOE Joint Genome Institute (JGI-PGF)"/>
            <person name="Walter F."/>
            <person name="Albersmeier A."/>
            <person name="Kalinowski J."/>
            <person name="Ruckert C."/>
        </authorList>
    </citation>
    <scope>NUCLEOTIDE SEQUENCE</scope>
    <source>
        <strain evidence="2">JCM 13306</strain>
    </source>
</reference>
<evidence type="ECO:0008006" key="4">
    <source>
        <dbReference type="Google" id="ProtNLM"/>
    </source>
</evidence>
<feature type="chain" id="PRO_5036874324" description="DUF1439 domain-containing protein" evidence="1">
    <location>
        <begin position="24"/>
        <end position="197"/>
    </location>
</feature>
<dbReference type="Gene3D" id="3.15.10.40">
    <property type="entry name" value="Uncharacterised protein PF07273, DUF1439"/>
    <property type="match status" value="1"/>
</dbReference>
<dbReference type="AlphaFoldDB" id="A0A919KGV9"/>
<reference evidence="2" key="2">
    <citation type="submission" date="2020-09" db="EMBL/GenBank/DDBJ databases">
        <authorList>
            <person name="Sun Q."/>
            <person name="Ohkuma M."/>
        </authorList>
    </citation>
    <scope>NUCLEOTIDE SEQUENCE</scope>
    <source>
        <strain evidence="2">JCM 13306</strain>
    </source>
</reference>
<dbReference type="RefSeq" id="WP_434028531.1">
    <property type="nucleotide sequence ID" value="NZ_BNBA01000003.1"/>
</dbReference>
<evidence type="ECO:0000313" key="2">
    <source>
        <dbReference type="EMBL" id="GHH48249.1"/>
    </source>
</evidence>
<sequence>MKFRPSLFGIACGLVLCAGSAFAAPQIEGRQVSVQAGDVQQYLSGHFPQTHDALGGLLALTVSDPQLRLPPGNRLNLGFDLAVATAGGAPSPVGHVSLSSGLRYDNARQGFFLDQPAIEDFQPVHAGARLDAGTRELLNAWLVDYARKQPIYRIDPSIASLMGTLQVESASVRDGRLVVEFNQDVSQLLPAGALQQQ</sequence>
<feature type="signal peptide" evidence="1">
    <location>
        <begin position="1"/>
        <end position="23"/>
    </location>
</feature>
<dbReference type="EMBL" id="BNBA01000003">
    <property type="protein sequence ID" value="GHH48249.1"/>
    <property type="molecule type" value="Genomic_DNA"/>
</dbReference>
<organism evidence="2 3">
    <name type="scientific">Xanthomonas boreopolis</name>
    <dbReference type="NCBI Taxonomy" id="86183"/>
    <lineage>
        <taxon>Bacteria</taxon>
        <taxon>Pseudomonadati</taxon>
        <taxon>Pseudomonadota</taxon>
        <taxon>Gammaproteobacteria</taxon>
        <taxon>Lysobacterales</taxon>
        <taxon>Lysobacteraceae</taxon>
        <taxon>Xanthomonas</taxon>
    </lineage>
</organism>
<proteinExistence type="predicted"/>